<accession>A0A8J2IYH3</accession>
<feature type="non-terminal residue" evidence="1">
    <location>
        <position position="136"/>
    </location>
</feature>
<dbReference type="OrthoDB" id="5538672at2759"/>
<evidence type="ECO:0000313" key="1">
    <source>
        <dbReference type="EMBL" id="CAG7638872.1"/>
    </source>
</evidence>
<gene>
    <name evidence="1" type="ORF">AFUS01_LOCUS345</name>
</gene>
<sequence length="136" mass="14722">QGITENGINTVLNELDELLNILKTNRKLRHVSREKQVPETKSCSSSKILLPAASSGELQVLRICRAKGFANLSTPVSSTKFPQGSNNFCYYAKAGNEKPLRVGSNILGVSSLSSSKGEIVSIDQIPSLLDKRMDSS</sequence>
<organism evidence="1 2">
    <name type="scientific">Allacma fusca</name>
    <dbReference type="NCBI Taxonomy" id="39272"/>
    <lineage>
        <taxon>Eukaryota</taxon>
        <taxon>Metazoa</taxon>
        <taxon>Ecdysozoa</taxon>
        <taxon>Arthropoda</taxon>
        <taxon>Hexapoda</taxon>
        <taxon>Collembola</taxon>
        <taxon>Symphypleona</taxon>
        <taxon>Sminthuridae</taxon>
        <taxon>Allacma</taxon>
    </lineage>
</organism>
<protein>
    <submittedName>
        <fullName evidence="1">Uncharacterized protein</fullName>
    </submittedName>
</protein>
<reference evidence="1" key="1">
    <citation type="submission" date="2021-06" db="EMBL/GenBank/DDBJ databases">
        <authorList>
            <person name="Hodson N. C."/>
            <person name="Mongue J. A."/>
            <person name="Jaron S. K."/>
        </authorList>
    </citation>
    <scope>NUCLEOTIDE SEQUENCE</scope>
</reference>
<keyword evidence="2" id="KW-1185">Reference proteome</keyword>
<dbReference type="EMBL" id="CAJVCH010001443">
    <property type="protein sequence ID" value="CAG7638872.1"/>
    <property type="molecule type" value="Genomic_DNA"/>
</dbReference>
<dbReference type="Proteomes" id="UP000708208">
    <property type="component" value="Unassembled WGS sequence"/>
</dbReference>
<dbReference type="AlphaFoldDB" id="A0A8J2IYH3"/>
<name>A0A8J2IYH3_9HEXA</name>
<comment type="caution">
    <text evidence="1">The sequence shown here is derived from an EMBL/GenBank/DDBJ whole genome shotgun (WGS) entry which is preliminary data.</text>
</comment>
<feature type="non-terminal residue" evidence="1">
    <location>
        <position position="1"/>
    </location>
</feature>
<proteinExistence type="predicted"/>
<evidence type="ECO:0000313" key="2">
    <source>
        <dbReference type="Proteomes" id="UP000708208"/>
    </source>
</evidence>